<evidence type="ECO:0000259" key="6">
    <source>
        <dbReference type="Pfam" id="PF13360"/>
    </source>
</evidence>
<dbReference type="Pfam" id="PF13360">
    <property type="entry name" value="PQQ_2"/>
    <property type="match status" value="1"/>
</dbReference>
<feature type="signal peptide" evidence="4">
    <location>
        <begin position="1"/>
        <end position="17"/>
    </location>
</feature>
<keyword evidence="3" id="KW-0560">Oxidoreductase</keyword>
<gene>
    <name evidence="7" type="ORF">HNQ60_002345</name>
</gene>
<protein>
    <submittedName>
        <fullName evidence="7">Outer membrane protein assembly factor BamB</fullName>
    </submittedName>
</protein>
<evidence type="ECO:0000313" key="7">
    <source>
        <dbReference type="EMBL" id="MBB6093464.1"/>
    </source>
</evidence>
<dbReference type="InterPro" id="IPR015943">
    <property type="entry name" value="WD40/YVTN_repeat-like_dom_sf"/>
</dbReference>
<dbReference type="RefSeq" id="WP_184331913.1">
    <property type="nucleotide sequence ID" value="NZ_JACHHZ010000003.1"/>
</dbReference>
<proteinExistence type="inferred from homology"/>
<reference evidence="7 8" key="1">
    <citation type="submission" date="2020-08" db="EMBL/GenBank/DDBJ databases">
        <title>Genomic Encyclopedia of Type Strains, Phase IV (KMG-IV): sequencing the most valuable type-strain genomes for metagenomic binning, comparative biology and taxonomic classification.</title>
        <authorList>
            <person name="Goeker M."/>
        </authorList>
    </citation>
    <scope>NUCLEOTIDE SEQUENCE [LARGE SCALE GENOMIC DNA]</scope>
    <source>
        <strain evidence="7 8">DSM 26723</strain>
    </source>
</reference>
<dbReference type="PANTHER" id="PTHR32303">
    <property type="entry name" value="QUINOPROTEIN ALCOHOL DEHYDROGENASE (CYTOCHROME C)"/>
    <property type="match status" value="1"/>
</dbReference>
<feature type="domain" description="Pyrrolo-quinoline quinone repeat" evidence="5">
    <location>
        <begin position="268"/>
        <end position="434"/>
    </location>
</feature>
<comment type="cofactor">
    <cofactor evidence="1">
        <name>pyrroloquinoline quinone</name>
        <dbReference type="ChEBI" id="CHEBI:58442"/>
    </cofactor>
</comment>
<dbReference type="InterPro" id="IPR018391">
    <property type="entry name" value="PQQ_b-propeller_rpt"/>
</dbReference>
<dbReference type="InterPro" id="IPR029058">
    <property type="entry name" value="AB_hydrolase_fold"/>
</dbReference>
<dbReference type="Pfam" id="PF01011">
    <property type="entry name" value="PQQ"/>
    <property type="match status" value="2"/>
</dbReference>
<keyword evidence="8" id="KW-1185">Reference proteome</keyword>
<dbReference type="InterPro" id="IPR011047">
    <property type="entry name" value="Quinoprotein_ADH-like_sf"/>
</dbReference>
<feature type="chain" id="PRO_5032649039" evidence="4">
    <location>
        <begin position="18"/>
        <end position="920"/>
    </location>
</feature>
<dbReference type="ESTHER" id="9gamm-a0a841hlj6">
    <property type="family name" value="AlphaBeta_hydrolase"/>
</dbReference>
<dbReference type="SUPFAM" id="SSF53474">
    <property type="entry name" value="alpha/beta-Hydrolases"/>
    <property type="match status" value="1"/>
</dbReference>
<evidence type="ECO:0000256" key="1">
    <source>
        <dbReference type="ARBA" id="ARBA00001931"/>
    </source>
</evidence>
<evidence type="ECO:0000256" key="3">
    <source>
        <dbReference type="ARBA" id="ARBA00023002"/>
    </source>
</evidence>
<dbReference type="AlphaFoldDB" id="A0A841HLJ6"/>
<dbReference type="Proteomes" id="UP000588068">
    <property type="component" value="Unassembled WGS sequence"/>
</dbReference>
<dbReference type="EMBL" id="JACHHZ010000003">
    <property type="protein sequence ID" value="MBB6093464.1"/>
    <property type="molecule type" value="Genomic_DNA"/>
</dbReference>
<organism evidence="7 8">
    <name type="scientific">Povalibacter uvarum</name>
    <dbReference type="NCBI Taxonomy" id="732238"/>
    <lineage>
        <taxon>Bacteria</taxon>
        <taxon>Pseudomonadati</taxon>
        <taxon>Pseudomonadota</taxon>
        <taxon>Gammaproteobacteria</taxon>
        <taxon>Steroidobacterales</taxon>
        <taxon>Steroidobacteraceae</taxon>
        <taxon>Povalibacter</taxon>
    </lineage>
</organism>
<feature type="domain" description="Pyrrolo-quinoline quinone repeat" evidence="6">
    <location>
        <begin position="480"/>
        <end position="537"/>
    </location>
</feature>
<accession>A0A841HLJ6</accession>
<evidence type="ECO:0000313" key="8">
    <source>
        <dbReference type="Proteomes" id="UP000588068"/>
    </source>
</evidence>
<dbReference type="Gene3D" id="2.130.10.10">
    <property type="entry name" value="YVTN repeat-like/Quinoprotein amine dehydrogenase"/>
    <property type="match status" value="1"/>
</dbReference>
<dbReference type="Gene3D" id="3.40.50.1820">
    <property type="entry name" value="alpha/beta hydrolase"/>
    <property type="match status" value="1"/>
</dbReference>
<dbReference type="SUPFAM" id="SSF50998">
    <property type="entry name" value="Quinoprotein alcohol dehydrogenase-like"/>
    <property type="match status" value="2"/>
</dbReference>
<feature type="domain" description="Pyrrolo-quinoline quinone repeat" evidence="5">
    <location>
        <begin position="146"/>
        <end position="219"/>
    </location>
</feature>
<evidence type="ECO:0000259" key="5">
    <source>
        <dbReference type="Pfam" id="PF01011"/>
    </source>
</evidence>
<keyword evidence="4" id="KW-0732">Signal</keyword>
<evidence type="ECO:0000256" key="4">
    <source>
        <dbReference type="SAM" id="SignalP"/>
    </source>
</evidence>
<dbReference type="Gene3D" id="2.140.10.10">
    <property type="entry name" value="Quinoprotein alcohol dehydrogenase-like superfamily"/>
    <property type="match status" value="1"/>
</dbReference>
<dbReference type="InterPro" id="IPR002372">
    <property type="entry name" value="PQQ_rpt_dom"/>
</dbReference>
<dbReference type="PANTHER" id="PTHR32303:SF10">
    <property type="entry name" value="OUTER MEMBRANE PROTEIN ASSEMBLY FACTOR BAMB"/>
    <property type="match status" value="1"/>
</dbReference>
<evidence type="ECO:0000256" key="2">
    <source>
        <dbReference type="ARBA" id="ARBA00008156"/>
    </source>
</evidence>
<sequence>MRLKVVAAAMLAAAMLAGCGGGGGGGDSPPPPPATDTTPNAFSFVARTNVAVDTPIASSAVTISGINAAAQISVTGGEYSINNGAYTSAAGTVTNGQQVAVRVTSSATASTAVTATLTVGGVSAVFSVTTAAMTSGDPLPIGSQNWPMFGHDYGNTRASKDETIGPQHVANLRVAHRVTGAGVSSTPAIVDGVVYFSDYAGWLKAVNAETGAEIWSKRLQNTMLTPSPFVSGDSVYIAGDNSNVYSVNRSTGEVRWTVKIETTPYNRIWSSPMVVGDTLLIGAASYQVFFAATPLFRGSVVALDIKTGAEKWRFSVCPPASCGGGVSVWSSVAVDPDLKLAFIGTGQAYFTPAGPYSDALLAINYETGALVWHHQITADDVYTINGGSLDRDVGAAPNLFEASINGSVRKLVGVGDKGGHYTVVDRETGQRVWQRTVDPRTPSGSPIGGVMGTPTVADGRIYFTNNTSTVGTGRFDARPGTSTAFALDAATGDIVWNLNLPAGSFSGNTVANGLLYFITWDGQLRVIDATNGTLLHSMPVGAQVGSYDAAAEGFPDGSTSGPVVSNGRIYAGYGWTWGANVAGGLAILESDSVPPPLRWAATCPAGFTPQEGLNSGFMSDGYSRSFRILPATTGTGPRPVFVSLTGTAEMEADFMRATFIDQLPAQGFTVISPVRICAANGTNSVCASGTVTTQDGRTWEPWFDGVGQSNVAQYQDAGTDVRFFERAVKCAATRYEIDQTRIFIGGISAGGTATNRALTFSSGFFAGGAPASGEWYRTDGVPISVENVGDAIIEGRAAPRPLDRSAEALQPSINIVLWGGATDKWYANGATGPLIANYNPSTKLSANYFASQSNVVTVSCTHDLNYAPPIGGHLWPRSQAMTNWVATTLAAHPKGTPREAFVLPPTPAGLTCVLGSYQDH</sequence>
<name>A0A841HLJ6_9GAMM</name>
<dbReference type="GO" id="GO:0016491">
    <property type="term" value="F:oxidoreductase activity"/>
    <property type="evidence" value="ECO:0007669"/>
    <property type="project" value="UniProtKB-KW"/>
</dbReference>
<comment type="caution">
    <text evidence="7">The sequence shown here is derived from an EMBL/GenBank/DDBJ whole genome shotgun (WGS) entry which is preliminary data.</text>
</comment>
<dbReference type="SMART" id="SM00564">
    <property type="entry name" value="PQQ"/>
    <property type="match status" value="7"/>
</dbReference>
<comment type="similarity">
    <text evidence="2">Belongs to the bacterial PQQ dehydrogenase family.</text>
</comment>
<dbReference type="PROSITE" id="PS51257">
    <property type="entry name" value="PROKAR_LIPOPROTEIN"/>
    <property type="match status" value="1"/>
</dbReference>